<gene>
    <name evidence="12" type="primary">htpX</name>
    <name evidence="14" type="ORF">COV10_01740</name>
</gene>
<evidence type="ECO:0000256" key="12">
    <source>
        <dbReference type="HAMAP-Rule" id="MF_00188"/>
    </source>
</evidence>
<comment type="cofactor">
    <cofactor evidence="12">
        <name>Zn(2+)</name>
        <dbReference type="ChEBI" id="CHEBI:29105"/>
    </cofactor>
    <text evidence="12">Binds 1 zinc ion per subunit.</text>
</comment>
<evidence type="ECO:0000256" key="4">
    <source>
        <dbReference type="ARBA" id="ARBA00022670"/>
    </source>
</evidence>
<evidence type="ECO:0000256" key="7">
    <source>
        <dbReference type="ARBA" id="ARBA00022801"/>
    </source>
</evidence>
<dbReference type="Pfam" id="PF01435">
    <property type="entry name" value="Peptidase_M48"/>
    <property type="match status" value="1"/>
</dbReference>
<evidence type="ECO:0000256" key="9">
    <source>
        <dbReference type="ARBA" id="ARBA00022989"/>
    </source>
</evidence>
<dbReference type="GO" id="GO:0005886">
    <property type="term" value="C:plasma membrane"/>
    <property type="evidence" value="ECO:0007669"/>
    <property type="project" value="UniProtKB-SubCell"/>
</dbReference>
<dbReference type="GO" id="GO:0008270">
    <property type="term" value="F:zinc ion binding"/>
    <property type="evidence" value="ECO:0007669"/>
    <property type="project" value="UniProtKB-UniRule"/>
</dbReference>
<feature type="binding site" evidence="12">
    <location>
        <position position="147"/>
    </location>
    <ligand>
        <name>Zn(2+)</name>
        <dbReference type="ChEBI" id="CHEBI:29105"/>
        <note>catalytic</note>
    </ligand>
</feature>
<dbReference type="InterPro" id="IPR050083">
    <property type="entry name" value="HtpX_protease"/>
</dbReference>
<keyword evidence="11 12" id="KW-0472">Membrane</keyword>
<evidence type="ECO:0000256" key="6">
    <source>
        <dbReference type="ARBA" id="ARBA00022723"/>
    </source>
</evidence>
<comment type="caution">
    <text evidence="14">The sequence shown here is derived from an EMBL/GenBank/DDBJ whole genome shotgun (WGS) entry which is preliminary data.</text>
</comment>
<feature type="domain" description="Peptidase M48" evidence="13">
    <location>
        <begin position="81"/>
        <end position="296"/>
    </location>
</feature>
<keyword evidence="10 12" id="KW-0482">Metalloprotease</keyword>
<feature type="active site" evidence="12">
    <location>
        <position position="144"/>
    </location>
</feature>
<organism evidence="14 15">
    <name type="scientific">Candidatus Vogelbacteria bacterium CG10_big_fil_rev_8_21_14_0_10_51_16</name>
    <dbReference type="NCBI Taxonomy" id="1975045"/>
    <lineage>
        <taxon>Bacteria</taxon>
        <taxon>Candidatus Vogeliibacteriota</taxon>
    </lineage>
</organism>
<keyword evidence="8 12" id="KW-0862">Zinc</keyword>
<keyword evidence="9 12" id="KW-1133">Transmembrane helix</keyword>
<evidence type="ECO:0000256" key="10">
    <source>
        <dbReference type="ARBA" id="ARBA00023049"/>
    </source>
</evidence>
<keyword evidence="5 12" id="KW-0812">Transmembrane</keyword>
<evidence type="ECO:0000256" key="5">
    <source>
        <dbReference type="ARBA" id="ARBA00022692"/>
    </source>
</evidence>
<evidence type="ECO:0000256" key="2">
    <source>
        <dbReference type="ARBA" id="ARBA00009779"/>
    </source>
</evidence>
<keyword evidence="6 12" id="KW-0479">Metal-binding</keyword>
<feature type="transmembrane region" description="Helical" evidence="12">
    <location>
        <begin position="193"/>
        <end position="217"/>
    </location>
</feature>
<comment type="subcellular location">
    <subcellularLocation>
        <location evidence="1 12">Cell membrane</location>
        <topology evidence="1 12">Multi-pass membrane protein</topology>
    </subcellularLocation>
</comment>
<comment type="similarity">
    <text evidence="2 12">Belongs to the peptidase M48B family.</text>
</comment>
<name>A0A2H0REP4_9BACT</name>
<feature type="binding site" evidence="12">
    <location>
        <position position="222"/>
    </location>
    <ligand>
        <name>Zn(2+)</name>
        <dbReference type="ChEBI" id="CHEBI:29105"/>
        <note>catalytic</note>
    </ligand>
</feature>
<dbReference type="PANTHER" id="PTHR43221">
    <property type="entry name" value="PROTEASE HTPX"/>
    <property type="match status" value="1"/>
</dbReference>
<keyword evidence="7 12" id="KW-0378">Hydrolase</keyword>
<accession>A0A2H0REP4</accession>
<dbReference type="CDD" id="cd07340">
    <property type="entry name" value="M48B_Htpx_like"/>
    <property type="match status" value="1"/>
</dbReference>
<protein>
    <recommendedName>
        <fullName evidence="12">Protease HtpX homolog</fullName>
        <ecNumber evidence="12">3.4.24.-</ecNumber>
    </recommendedName>
</protein>
<dbReference type="EMBL" id="PCYI01000011">
    <property type="protein sequence ID" value="PIR45009.1"/>
    <property type="molecule type" value="Genomic_DNA"/>
</dbReference>
<evidence type="ECO:0000256" key="11">
    <source>
        <dbReference type="ARBA" id="ARBA00023136"/>
    </source>
</evidence>
<evidence type="ECO:0000259" key="13">
    <source>
        <dbReference type="Pfam" id="PF01435"/>
    </source>
</evidence>
<feature type="transmembrane region" description="Helical" evidence="12">
    <location>
        <begin position="42"/>
        <end position="60"/>
    </location>
</feature>
<dbReference type="Gene3D" id="3.30.2010.10">
    <property type="entry name" value="Metalloproteases ('zincins'), catalytic domain"/>
    <property type="match status" value="1"/>
</dbReference>
<keyword evidence="3 12" id="KW-1003">Cell membrane</keyword>
<sequence>MATLYTHIDTNRRKTWVLMTIFLVVVIAIGWAFAQFYGAPELLYFAIGLALLMNVGSYWWSDKIVIKLSGAKPASKEEYYDLYTVAENLAITAGLPMPKLYVMDEPVPNAFATGRDPEHAVVAVTTGLLKILDRSELEGVIAHELSHVGNRDILLSTVVVVLVGFIAILSDLFLRFSFFGGGRSREGGGQVQLIATIAGIVLAILAPIVATLVHLAISRKRELLADASGALLTRYPEGLARALEKINSHEGPMAKASHSTAHLFLNDPFGDPKKLSWSKLFMTHPPMEDRIKALRGGANSD</sequence>
<feature type="transmembrane region" description="Helical" evidence="12">
    <location>
        <begin position="16"/>
        <end position="36"/>
    </location>
</feature>
<dbReference type="PANTHER" id="PTHR43221:SF1">
    <property type="entry name" value="PROTEASE HTPX"/>
    <property type="match status" value="1"/>
</dbReference>
<dbReference type="AlphaFoldDB" id="A0A2H0REP4"/>
<keyword evidence="4 12" id="KW-0645">Protease</keyword>
<evidence type="ECO:0000256" key="8">
    <source>
        <dbReference type="ARBA" id="ARBA00022833"/>
    </source>
</evidence>
<evidence type="ECO:0000256" key="3">
    <source>
        <dbReference type="ARBA" id="ARBA00022475"/>
    </source>
</evidence>
<dbReference type="InterPro" id="IPR022919">
    <property type="entry name" value="Pept_M48_protease_HtpX"/>
</dbReference>
<dbReference type="HAMAP" id="MF_00188">
    <property type="entry name" value="Pept_M48_protease_HtpX"/>
    <property type="match status" value="1"/>
</dbReference>
<evidence type="ECO:0000313" key="14">
    <source>
        <dbReference type="EMBL" id="PIR45009.1"/>
    </source>
</evidence>
<evidence type="ECO:0000313" key="15">
    <source>
        <dbReference type="Proteomes" id="UP000228767"/>
    </source>
</evidence>
<proteinExistence type="inferred from homology"/>
<feature type="binding site" evidence="12">
    <location>
        <position position="143"/>
    </location>
    <ligand>
        <name>Zn(2+)</name>
        <dbReference type="ChEBI" id="CHEBI:29105"/>
        <note>catalytic</note>
    </ligand>
</feature>
<dbReference type="GO" id="GO:0004222">
    <property type="term" value="F:metalloendopeptidase activity"/>
    <property type="evidence" value="ECO:0007669"/>
    <property type="project" value="UniProtKB-UniRule"/>
</dbReference>
<feature type="transmembrane region" description="Helical" evidence="12">
    <location>
        <begin position="153"/>
        <end position="173"/>
    </location>
</feature>
<dbReference type="Proteomes" id="UP000228767">
    <property type="component" value="Unassembled WGS sequence"/>
</dbReference>
<reference evidence="14 15" key="1">
    <citation type="submission" date="2017-09" db="EMBL/GenBank/DDBJ databases">
        <title>Depth-based differentiation of microbial function through sediment-hosted aquifers and enrichment of novel symbionts in the deep terrestrial subsurface.</title>
        <authorList>
            <person name="Probst A.J."/>
            <person name="Ladd B."/>
            <person name="Jarett J.K."/>
            <person name="Geller-Mcgrath D.E."/>
            <person name="Sieber C.M."/>
            <person name="Emerson J.B."/>
            <person name="Anantharaman K."/>
            <person name="Thomas B.C."/>
            <person name="Malmstrom R."/>
            <person name="Stieglmeier M."/>
            <person name="Klingl A."/>
            <person name="Woyke T."/>
            <person name="Ryan C.M."/>
            <person name="Banfield J.F."/>
        </authorList>
    </citation>
    <scope>NUCLEOTIDE SEQUENCE [LARGE SCALE GENOMIC DNA]</scope>
    <source>
        <strain evidence="14">CG10_big_fil_rev_8_21_14_0_10_51_16</strain>
    </source>
</reference>
<dbReference type="InterPro" id="IPR001915">
    <property type="entry name" value="Peptidase_M48"/>
</dbReference>
<evidence type="ECO:0000256" key="1">
    <source>
        <dbReference type="ARBA" id="ARBA00004651"/>
    </source>
</evidence>
<dbReference type="GO" id="GO:0006508">
    <property type="term" value="P:proteolysis"/>
    <property type="evidence" value="ECO:0007669"/>
    <property type="project" value="UniProtKB-KW"/>
</dbReference>
<dbReference type="EC" id="3.4.24.-" evidence="12"/>